<dbReference type="Pfam" id="PF02635">
    <property type="entry name" value="DsrE"/>
    <property type="match status" value="1"/>
</dbReference>
<dbReference type="EMBL" id="SEWF01000029">
    <property type="protein sequence ID" value="RYU94244.1"/>
    <property type="molecule type" value="Genomic_DNA"/>
</dbReference>
<accession>A0A4Q5LWY1</accession>
<dbReference type="SUPFAM" id="SSF75169">
    <property type="entry name" value="DsrEFH-like"/>
    <property type="match status" value="1"/>
</dbReference>
<dbReference type="Gene3D" id="3.40.1260.10">
    <property type="entry name" value="DsrEFH-like"/>
    <property type="match status" value="1"/>
</dbReference>
<dbReference type="InterPro" id="IPR027396">
    <property type="entry name" value="DsrEFH-like"/>
</dbReference>
<sequence length="119" mass="12776">MKFLIHVTHGPEDSTRVALAFLVAKTALEEGHTVSLFLAGDAVKLLQDASLNTVVGLVTGKLREHYEAIVKANGRFYLSGNSSKARGVGEADLKGKPAEFALPKVLVNLIAESNRVITY</sequence>
<comment type="caution">
    <text evidence="1">The sequence shown here is derived from an EMBL/GenBank/DDBJ whole genome shotgun (WGS) entry which is preliminary data.</text>
</comment>
<gene>
    <name evidence="1" type="ORF">EWM59_18130</name>
</gene>
<protein>
    <submittedName>
        <fullName evidence="1">Multidrug transporter</fullName>
    </submittedName>
</protein>
<reference evidence="1 2" key="1">
    <citation type="submission" date="2019-02" db="EMBL/GenBank/DDBJ databases">
        <title>Bacterial novel species Emticicia sp. 17J42-9 isolated from soil.</title>
        <authorList>
            <person name="Jung H.-Y."/>
        </authorList>
    </citation>
    <scope>NUCLEOTIDE SEQUENCE [LARGE SCALE GENOMIC DNA]</scope>
    <source>
        <strain evidence="1 2">17J42-9</strain>
    </source>
</reference>
<keyword evidence="2" id="KW-1185">Reference proteome</keyword>
<dbReference type="OrthoDB" id="9812053at2"/>
<organism evidence="1 2">
    <name type="scientific">Emticicia agri</name>
    <dbReference type="NCBI Taxonomy" id="2492393"/>
    <lineage>
        <taxon>Bacteria</taxon>
        <taxon>Pseudomonadati</taxon>
        <taxon>Bacteroidota</taxon>
        <taxon>Cytophagia</taxon>
        <taxon>Cytophagales</taxon>
        <taxon>Leadbetterellaceae</taxon>
        <taxon>Emticicia</taxon>
    </lineage>
</organism>
<name>A0A4Q5LWY1_9BACT</name>
<dbReference type="Proteomes" id="UP000293162">
    <property type="component" value="Unassembled WGS sequence"/>
</dbReference>
<evidence type="ECO:0000313" key="1">
    <source>
        <dbReference type="EMBL" id="RYU94244.1"/>
    </source>
</evidence>
<dbReference type="AlphaFoldDB" id="A0A4Q5LWY1"/>
<evidence type="ECO:0000313" key="2">
    <source>
        <dbReference type="Proteomes" id="UP000293162"/>
    </source>
</evidence>
<proteinExistence type="predicted"/>
<dbReference type="InterPro" id="IPR003787">
    <property type="entry name" value="Sulphur_relay_DsrE/F-like"/>
</dbReference>